<gene>
    <name evidence="2" type="ORF">CK203_055899</name>
</gene>
<accession>A0A438FTZ7</accession>
<proteinExistence type="predicted"/>
<organism evidence="2 3">
    <name type="scientific">Vitis vinifera</name>
    <name type="common">Grape</name>
    <dbReference type="NCBI Taxonomy" id="29760"/>
    <lineage>
        <taxon>Eukaryota</taxon>
        <taxon>Viridiplantae</taxon>
        <taxon>Streptophyta</taxon>
        <taxon>Embryophyta</taxon>
        <taxon>Tracheophyta</taxon>
        <taxon>Spermatophyta</taxon>
        <taxon>Magnoliopsida</taxon>
        <taxon>eudicotyledons</taxon>
        <taxon>Gunneridae</taxon>
        <taxon>Pentapetalae</taxon>
        <taxon>rosids</taxon>
        <taxon>Vitales</taxon>
        <taxon>Vitaceae</taxon>
        <taxon>Viteae</taxon>
        <taxon>Vitis</taxon>
    </lineage>
</organism>
<dbReference type="EMBL" id="QGNW01000741">
    <property type="protein sequence ID" value="RVW63426.1"/>
    <property type="molecule type" value="Genomic_DNA"/>
</dbReference>
<dbReference type="PANTHER" id="PTHR42918">
    <property type="entry name" value="LYSYL-TRNA SYNTHETASE"/>
    <property type="match status" value="1"/>
</dbReference>
<comment type="caution">
    <text evidence="2">The sequence shown here is derived from an EMBL/GenBank/DDBJ whole genome shotgun (WGS) entry which is preliminary data.</text>
</comment>
<sequence length="165" mass="18697">MATMLIGFADYRDISIFPACGMAVDVDGMEALQERMGAGEDGNAKYGCCSCSLAIVNALTRLWMFDGMEGIAGENGSRRGWECQIWMWKLDIVKRYLDLMLNMEVRQIFKTRAKIISYIRSFLTILISWRYGQGTYSGYKIKYHANGLDKDPIEIDFTPLSEGLT</sequence>
<evidence type="ECO:0000256" key="1">
    <source>
        <dbReference type="ARBA" id="ARBA00022741"/>
    </source>
</evidence>
<dbReference type="AlphaFoldDB" id="A0A438FTZ7"/>
<keyword evidence="1" id="KW-0547">Nucleotide-binding</keyword>
<name>A0A438FTZ7_VITVI</name>
<protein>
    <submittedName>
        <fullName evidence="2">Uncharacterized protein</fullName>
    </submittedName>
</protein>
<evidence type="ECO:0000313" key="3">
    <source>
        <dbReference type="Proteomes" id="UP000288805"/>
    </source>
</evidence>
<evidence type="ECO:0000313" key="2">
    <source>
        <dbReference type="EMBL" id="RVW63426.1"/>
    </source>
</evidence>
<dbReference type="PANTHER" id="PTHR42918:SF9">
    <property type="entry name" value="LYSINE--TRNA LIGASE"/>
    <property type="match status" value="1"/>
</dbReference>
<dbReference type="Proteomes" id="UP000288805">
    <property type="component" value="Unassembled WGS sequence"/>
</dbReference>
<reference evidence="2 3" key="1">
    <citation type="journal article" date="2018" name="PLoS Genet.">
        <title>Population sequencing reveals clonal diversity and ancestral inbreeding in the grapevine cultivar Chardonnay.</title>
        <authorList>
            <person name="Roach M.J."/>
            <person name="Johnson D.L."/>
            <person name="Bohlmann J."/>
            <person name="van Vuuren H.J."/>
            <person name="Jones S.J."/>
            <person name="Pretorius I.S."/>
            <person name="Schmidt S.A."/>
            <person name="Borneman A.R."/>
        </authorList>
    </citation>
    <scope>NUCLEOTIDE SEQUENCE [LARGE SCALE GENOMIC DNA]</scope>
    <source>
        <strain evidence="3">cv. Chardonnay</strain>
        <tissue evidence="2">Leaf</tissue>
    </source>
</reference>